<dbReference type="Gene3D" id="3.30.70.100">
    <property type="match status" value="1"/>
</dbReference>
<organism evidence="2 3">
    <name type="scientific">Micromonospora wenchangensis</name>
    <dbReference type="NCBI Taxonomy" id="1185415"/>
    <lineage>
        <taxon>Bacteria</taxon>
        <taxon>Bacillati</taxon>
        <taxon>Actinomycetota</taxon>
        <taxon>Actinomycetes</taxon>
        <taxon>Micromonosporales</taxon>
        <taxon>Micromonosporaceae</taxon>
        <taxon>Micromonospora</taxon>
    </lineage>
</organism>
<protein>
    <recommendedName>
        <fullName evidence="1">ABM domain-containing protein</fullName>
    </recommendedName>
</protein>
<accession>A0A246RS31</accession>
<dbReference type="Proteomes" id="UP000197174">
    <property type="component" value="Unassembled WGS sequence"/>
</dbReference>
<dbReference type="EMBL" id="MZMV01000004">
    <property type="protein sequence ID" value="OWV11943.1"/>
    <property type="molecule type" value="Genomic_DNA"/>
</dbReference>
<dbReference type="PROSITE" id="PS51725">
    <property type="entry name" value="ABM"/>
    <property type="match status" value="1"/>
</dbReference>
<evidence type="ECO:0000259" key="1">
    <source>
        <dbReference type="PROSITE" id="PS51725"/>
    </source>
</evidence>
<gene>
    <name evidence="2" type="ORF">B5D80_03255</name>
</gene>
<proteinExistence type="predicted"/>
<dbReference type="SUPFAM" id="SSF54909">
    <property type="entry name" value="Dimeric alpha+beta barrel"/>
    <property type="match status" value="1"/>
</dbReference>
<keyword evidence="3" id="KW-1185">Reference proteome</keyword>
<name>A0A246RS31_9ACTN</name>
<dbReference type="InterPro" id="IPR007138">
    <property type="entry name" value="ABM_dom"/>
</dbReference>
<dbReference type="Pfam" id="PF03992">
    <property type="entry name" value="ABM"/>
    <property type="match status" value="1"/>
</dbReference>
<evidence type="ECO:0000313" key="2">
    <source>
        <dbReference type="EMBL" id="OWV11943.1"/>
    </source>
</evidence>
<comment type="caution">
    <text evidence="2">The sequence shown here is derived from an EMBL/GenBank/DDBJ whole genome shotgun (WGS) entry which is preliminary data.</text>
</comment>
<sequence length="101" mass="11272">MATMVMFITKFTVKGEPEQFEKFFAEHAGFMSSQPGFVSFQLVRAAGDPHSYLNIGQWQTVEDQRRVTQSAEFRSHAATMRELVDVEAGVYLPVASAGQPL</sequence>
<feature type="domain" description="ABM" evidence="1">
    <location>
        <begin position="4"/>
        <end position="92"/>
    </location>
</feature>
<evidence type="ECO:0000313" key="3">
    <source>
        <dbReference type="Proteomes" id="UP000197174"/>
    </source>
</evidence>
<dbReference type="InterPro" id="IPR011008">
    <property type="entry name" value="Dimeric_a/b-barrel"/>
</dbReference>
<dbReference type="AlphaFoldDB" id="A0A246RS31"/>
<reference evidence="2 3" key="1">
    <citation type="submission" date="2017-03" db="EMBL/GenBank/DDBJ databases">
        <title>Whole genome sequence of Micromonospora wenchangensis, isolated from mangrove soil.</title>
        <authorList>
            <person name="Yang H."/>
        </authorList>
    </citation>
    <scope>NUCLEOTIDE SEQUENCE [LARGE SCALE GENOMIC DNA]</scope>
    <source>
        <strain evidence="2 3">CCTCC AA 2012002</strain>
    </source>
</reference>